<sequence length="355" mass="40626">MNHTYTQIMVPAPERPPDNLQTYLLLFDKGSGSPRVNYFMIDPSAPSLILPKMNTIIFKRLGNISGYKTAVVNNCLYVIGGKDWTTGDYLTSVRKFNPMTNKWSEQSPIKTPRCRFTATVLDGFIYIVGGESLRGRVTESVERYDPKKNIWMDQAPIPRPRADHATCALNGRLYVSGGISNLRHNCSNVFWMYDPVENTWCEPLEGIALPQERDKHNMVAVGITKIFILGGRGFDNETISEKDENQVSNYNIDGFEFSDKPVWDNEHQDMKHPRSNAAAVRLGRNIWMIGGKSSVNGEEVKMVEYYDTNRRRWSEAFPLNGGNLANLEYCILKIPTNNKEFECIDNLMYDKWILW</sequence>
<keyword evidence="4" id="KW-1185">Reference proteome</keyword>
<dbReference type="Pfam" id="PF24681">
    <property type="entry name" value="Kelch_KLHDC2_KLHL20_DRC7"/>
    <property type="match status" value="1"/>
</dbReference>
<evidence type="ECO:0000256" key="2">
    <source>
        <dbReference type="ARBA" id="ARBA00022737"/>
    </source>
</evidence>
<dbReference type="InterPro" id="IPR006652">
    <property type="entry name" value="Kelch_1"/>
</dbReference>
<gene>
    <name evidence="3" type="ORF">SNE40_008896</name>
</gene>
<keyword evidence="2" id="KW-0677">Repeat</keyword>
<dbReference type="PANTHER" id="PTHR45632:SF3">
    <property type="entry name" value="KELCH-LIKE PROTEIN 32"/>
    <property type="match status" value="1"/>
</dbReference>
<dbReference type="EMBL" id="JAZGQO010000007">
    <property type="protein sequence ID" value="KAK6180932.1"/>
    <property type="molecule type" value="Genomic_DNA"/>
</dbReference>
<dbReference type="Gene3D" id="2.120.10.80">
    <property type="entry name" value="Kelch-type beta propeller"/>
    <property type="match status" value="1"/>
</dbReference>
<evidence type="ECO:0000313" key="4">
    <source>
        <dbReference type="Proteomes" id="UP001347796"/>
    </source>
</evidence>
<dbReference type="SUPFAM" id="SSF117281">
    <property type="entry name" value="Kelch motif"/>
    <property type="match status" value="1"/>
</dbReference>
<dbReference type="PANTHER" id="PTHR45632">
    <property type="entry name" value="LD33804P"/>
    <property type="match status" value="1"/>
</dbReference>
<organism evidence="3 4">
    <name type="scientific">Patella caerulea</name>
    <name type="common">Rayed Mediterranean limpet</name>
    <dbReference type="NCBI Taxonomy" id="87958"/>
    <lineage>
        <taxon>Eukaryota</taxon>
        <taxon>Metazoa</taxon>
        <taxon>Spiralia</taxon>
        <taxon>Lophotrochozoa</taxon>
        <taxon>Mollusca</taxon>
        <taxon>Gastropoda</taxon>
        <taxon>Patellogastropoda</taxon>
        <taxon>Patelloidea</taxon>
        <taxon>Patellidae</taxon>
        <taxon>Patella</taxon>
    </lineage>
</organism>
<dbReference type="Pfam" id="PF01344">
    <property type="entry name" value="Kelch_1"/>
    <property type="match status" value="1"/>
</dbReference>
<evidence type="ECO:0000256" key="1">
    <source>
        <dbReference type="ARBA" id="ARBA00022441"/>
    </source>
</evidence>
<evidence type="ECO:0000313" key="3">
    <source>
        <dbReference type="EMBL" id="KAK6180932.1"/>
    </source>
</evidence>
<reference evidence="3 4" key="1">
    <citation type="submission" date="2024-01" db="EMBL/GenBank/DDBJ databases">
        <title>The genome of the rayed Mediterranean limpet Patella caerulea (Linnaeus, 1758).</title>
        <authorList>
            <person name="Anh-Thu Weber A."/>
            <person name="Halstead-Nussloch G."/>
        </authorList>
    </citation>
    <scope>NUCLEOTIDE SEQUENCE [LARGE SCALE GENOMIC DNA]</scope>
    <source>
        <strain evidence="3">AATW-2023a</strain>
        <tissue evidence="3">Whole specimen</tissue>
    </source>
</reference>
<name>A0AAN8JMT8_PATCE</name>
<dbReference type="PRINTS" id="PR00501">
    <property type="entry name" value="KELCHREPEAT"/>
</dbReference>
<protein>
    <submittedName>
        <fullName evidence="3">Uncharacterized protein</fullName>
    </submittedName>
</protein>
<dbReference type="Proteomes" id="UP001347796">
    <property type="component" value="Unassembled WGS sequence"/>
</dbReference>
<keyword evidence="1" id="KW-0880">Kelch repeat</keyword>
<dbReference type="SMART" id="SM00612">
    <property type="entry name" value="Kelch"/>
    <property type="match status" value="3"/>
</dbReference>
<dbReference type="InterPro" id="IPR015915">
    <property type="entry name" value="Kelch-typ_b-propeller"/>
</dbReference>
<accession>A0AAN8JMT8</accession>
<dbReference type="AlphaFoldDB" id="A0AAN8JMT8"/>
<comment type="caution">
    <text evidence="3">The sequence shown here is derived from an EMBL/GenBank/DDBJ whole genome shotgun (WGS) entry which is preliminary data.</text>
</comment>
<proteinExistence type="predicted"/>